<sequence length="400" mass="46590">MPKFLANNSDNAAEFSSEHFLVQTIRKYGHFIRYLMIHHLVRIDTALLSKACPNLLSFEIFDFVPYTAIWKRVETVVSFVTNAEESPLLSPLFEGVFVPSSLEIWSGAQGCQDRLTVQRFWLLVQQHAFTLQKLRLDRSLNVLARIASVDFLREMVTSLERLTNFENQSDIVNVGNFLDRLSHLQNLVTLIFHLAGLESLQVIGLSWDSITVKEINTIMDGTRSNLRTLEYLFSGFQYMPTEKRILPWLSNLRKLVSLQIFAETASNLVKFCPLLEEYHEWNHGEMIHPESHNHHLNALAPLLRGCPHLRVINEIQQRMDVNELLNHPWVVTDLKVFRVQIIKVPRCATEQQEQTQILEKLDSLLPRLRVLDLNYEYRQVNLADDHYPRMETVGRKKYIM</sequence>
<dbReference type="Proteomes" id="UP000748756">
    <property type="component" value="Unassembled WGS sequence"/>
</dbReference>
<comment type="caution">
    <text evidence="1">The sequence shown here is derived from an EMBL/GenBank/DDBJ whole genome shotgun (WGS) entry which is preliminary data.</text>
</comment>
<protein>
    <submittedName>
        <fullName evidence="1">Uncharacterized protein</fullName>
    </submittedName>
</protein>
<dbReference type="Gene3D" id="3.80.10.10">
    <property type="entry name" value="Ribonuclease Inhibitor"/>
    <property type="match status" value="1"/>
</dbReference>
<gene>
    <name evidence="1" type="ORF">BG015_004654</name>
</gene>
<accession>A0A9P5RCI0</accession>
<dbReference type="OrthoDB" id="2412466at2759"/>
<dbReference type="SUPFAM" id="SSF52047">
    <property type="entry name" value="RNI-like"/>
    <property type="match status" value="1"/>
</dbReference>
<reference evidence="1" key="1">
    <citation type="journal article" date="2020" name="Fungal Divers.">
        <title>Resolving the Mortierellaceae phylogeny through synthesis of multi-gene phylogenetics and phylogenomics.</title>
        <authorList>
            <person name="Vandepol N."/>
            <person name="Liber J."/>
            <person name="Desiro A."/>
            <person name="Na H."/>
            <person name="Kennedy M."/>
            <person name="Barry K."/>
            <person name="Grigoriev I.V."/>
            <person name="Miller A.N."/>
            <person name="O'Donnell K."/>
            <person name="Stajich J.E."/>
            <person name="Bonito G."/>
        </authorList>
    </citation>
    <scope>NUCLEOTIDE SEQUENCE</scope>
    <source>
        <strain evidence="1">NRRL 6426</strain>
    </source>
</reference>
<name>A0A9P5RCI0_9FUNG</name>
<dbReference type="AlphaFoldDB" id="A0A9P5RCI0"/>
<organism evidence="1 2">
    <name type="scientific">Linnemannia schmuckeri</name>
    <dbReference type="NCBI Taxonomy" id="64567"/>
    <lineage>
        <taxon>Eukaryota</taxon>
        <taxon>Fungi</taxon>
        <taxon>Fungi incertae sedis</taxon>
        <taxon>Mucoromycota</taxon>
        <taxon>Mortierellomycotina</taxon>
        <taxon>Mortierellomycetes</taxon>
        <taxon>Mortierellales</taxon>
        <taxon>Mortierellaceae</taxon>
        <taxon>Linnemannia</taxon>
    </lineage>
</organism>
<evidence type="ECO:0000313" key="1">
    <source>
        <dbReference type="EMBL" id="KAF9126688.1"/>
    </source>
</evidence>
<proteinExistence type="predicted"/>
<keyword evidence="2" id="KW-1185">Reference proteome</keyword>
<dbReference type="InterPro" id="IPR032675">
    <property type="entry name" value="LRR_dom_sf"/>
</dbReference>
<dbReference type="EMBL" id="JAAAUQ010002174">
    <property type="protein sequence ID" value="KAF9126688.1"/>
    <property type="molecule type" value="Genomic_DNA"/>
</dbReference>
<evidence type="ECO:0000313" key="2">
    <source>
        <dbReference type="Proteomes" id="UP000748756"/>
    </source>
</evidence>